<dbReference type="InterPro" id="IPR017853">
    <property type="entry name" value="GH"/>
</dbReference>
<dbReference type="PANTHER" id="PTHR34135:SF2">
    <property type="entry name" value="LYSOZYME"/>
    <property type="match status" value="1"/>
</dbReference>
<keyword evidence="6" id="KW-1185">Reference proteome</keyword>
<protein>
    <recommendedName>
        <fullName evidence="7">Lysozyme</fullName>
    </recommendedName>
</protein>
<gene>
    <name evidence="5" type="ORF">BU204_23360</name>
</gene>
<keyword evidence="2" id="KW-0378">Hydrolase</keyword>
<dbReference type="GO" id="GO:0016052">
    <property type="term" value="P:carbohydrate catabolic process"/>
    <property type="evidence" value="ECO:0007669"/>
    <property type="project" value="TreeGrafter"/>
</dbReference>
<organism evidence="5 6">
    <name type="scientific">Actinophytocola xanthii</name>
    <dbReference type="NCBI Taxonomy" id="1912961"/>
    <lineage>
        <taxon>Bacteria</taxon>
        <taxon>Bacillati</taxon>
        <taxon>Actinomycetota</taxon>
        <taxon>Actinomycetes</taxon>
        <taxon>Pseudonocardiales</taxon>
        <taxon>Pseudonocardiaceae</taxon>
    </lineage>
</organism>
<feature type="compositionally biased region" description="Basic and acidic residues" evidence="4">
    <location>
        <begin position="42"/>
        <end position="54"/>
    </location>
</feature>
<dbReference type="Proteomes" id="UP000185596">
    <property type="component" value="Unassembled WGS sequence"/>
</dbReference>
<evidence type="ECO:0000256" key="1">
    <source>
        <dbReference type="ARBA" id="ARBA00010646"/>
    </source>
</evidence>
<dbReference type="Gene3D" id="3.20.20.80">
    <property type="entry name" value="Glycosidases"/>
    <property type="match status" value="1"/>
</dbReference>
<reference evidence="5 6" key="1">
    <citation type="submission" date="2016-12" db="EMBL/GenBank/DDBJ databases">
        <title>The draft genome sequence of Actinophytocola sp. 11-183.</title>
        <authorList>
            <person name="Wang W."/>
            <person name="Yuan L."/>
        </authorList>
    </citation>
    <scope>NUCLEOTIDE SEQUENCE [LARGE SCALE GENOMIC DNA]</scope>
    <source>
        <strain evidence="5 6">11-183</strain>
    </source>
</reference>
<dbReference type="GO" id="GO:0016998">
    <property type="term" value="P:cell wall macromolecule catabolic process"/>
    <property type="evidence" value="ECO:0007669"/>
    <property type="project" value="InterPro"/>
</dbReference>
<evidence type="ECO:0000313" key="6">
    <source>
        <dbReference type="Proteomes" id="UP000185596"/>
    </source>
</evidence>
<dbReference type="STRING" id="1912961.BU204_23360"/>
<evidence type="ECO:0000256" key="3">
    <source>
        <dbReference type="ARBA" id="ARBA00023295"/>
    </source>
</evidence>
<dbReference type="Pfam" id="PF01183">
    <property type="entry name" value="Glyco_hydro_25"/>
    <property type="match status" value="1"/>
</dbReference>
<dbReference type="GO" id="GO:0009253">
    <property type="term" value="P:peptidoglycan catabolic process"/>
    <property type="evidence" value="ECO:0007669"/>
    <property type="project" value="InterPro"/>
</dbReference>
<dbReference type="PROSITE" id="PS51904">
    <property type="entry name" value="GLYCOSYL_HYDROL_F25_2"/>
    <property type="match status" value="1"/>
</dbReference>
<keyword evidence="3" id="KW-0326">Glycosidase</keyword>
<name>A0A1Q8CLG1_9PSEU</name>
<dbReference type="InterPro" id="IPR018077">
    <property type="entry name" value="Glyco_hydro_fam25_subgr"/>
</dbReference>
<dbReference type="EMBL" id="MSIE01000044">
    <property type="protein sequence ID" value="OLF15202.1"/>
    <property type="molecule type" value="Genomic_DNA"/>
</dbReference>
<evidence type="ECO:0000313" key="5">
    <source>
        <dbReference type="EMBL" id="OLF15202.1"/>
    </source>
</evidence>
<evidence type="ECO:0000256" key="4">
    <source>
        <dbReference type="SAM" id="MobiDB-lite"/>
    </source>
</evidence>
<sequence length="645" mass="67942">MLVVGAVPVTAAAADEGPIVVNGVVRDNVDNTHSPQLDAAQEQERARGSAEEAPRAATPHVRGIDVASHQHPKGAAINWRGVAGAGYRFAAVKASEGNYYTNPYYTGDRSSARTAGMYTYAYHFAIPNVSSGRTQAGYFVDRVGYQQDGRTLPPALDIEWNPYADRDGTNACYGLSKSQMVAWIRDFLAEVRRRTGVQPIIYTAAYWWRDCTGGTSAFSGNPLWVASYAAKPRMPSGWPTYAIWQHTSSATVPGISALTDGNIVRGGENTLRALAVRSSASAGYTAVDPVRVLDTRNAVGVGSRTPLGAGGTVLLDLSRRLPRTATAAVLNVTGMTSRAGYLTVWPNGTPRPPVSNLNLAAGETRPNLVTVQLTGERKLRLFSSASGTHVLADLAGWYATDATPLFTAHTPRRVLDTRRTGGAVGPGASRRVDLSSVVPTGATAVTLTVTGVGAARPTFVTAWPTGRPRPRVSTLNLADGRATPNLVTVRLGAGRSVNLYNHAGSVHLLVDVAGYYRPGSGARFVATTPRRLIDTRGGRPTWVPASGGGQALALNTLGQAAFGVTGTVLNLTGVSPSTGTFMTVYARTSATPARPRSSNLNLVTRQTASTLVSTAVGPGSTVWVYSNAGTVHLIADVAGYFVSRR</sequence>
<dbReference type="RefSeq" id="WP_075127871.1">
    <property type="nucleotide sequence ID" value="NZ_MSIE01000044.1"/>
</dbReference>
<dbReference type="SUPFAM" id="SSF51445">
    <property type="entry name" value="(Trans)glycosidases"/>
    <property type="match status" value="1"/>
</dbReference>
<feature type="region of interest" description="Disordered" evidence="4">
    <location>
        <begin position="30"/>
        <end position="59"/>
    </location>
</feature>
<dbReference type="PANTHER" id="PTHR34135">
    <property type="entry name" value="LYSOZYME"/>
    <property type="match status" value="1"/>
</dbReference>
<dbReference type="SMART" id="SM00641">
    <property type="entry name" value="Glyco_25"/>
    <property type="match status" value="1"/>
</dbReference>
<comment type="caution">
    <text evidence="5">The sequence shown here is derived from an EMBL/GenBank/DDBJ whole genome shotgun (WGS) entry which is preliminary data.</text>
</comment>
<evidence type="ECO:0000256" key="2">
    <source>
        <dbReference type="ARBA" id="ARBA00022801"/>
    </source>
</evidence>
<accession>A0A1Q8CLG1</accession>
<proteinExistence type="inferred from homology"/>
<dbReference type="GO" id="GO:0003796">
    <property type="term" value="F:lysozyme activity"/>
    <property type="evidence" value="ECO:0007669"/>
    <property type="project" value="InterPro"/>
</dbReference>
<dbReference type="InterPro" id="IPR002053">
    <property type="entry name" value="Glyco_hydro_25"/>
</dbReference>
<comment type="similarity">
    <text evidence="1">Belongs to the glycosyl hydrolase 25 family.</text>
</comment>
<dbReference type="OrthoDB" id="4178270at2"/>
<evidence type="ECO:0008006" key="7">
    <source>
        <dbReference type="Google" id="ProtNLM"/>
    </source>
</evidence>
<dbReference type="AlphaFoldDB" id="A0A1Q8CLG1"/>